<evidence type="ECO:0008006" key="4">
    <source>
        <dbReference type="Google" id="ProtNLM"/>
    </source>
</evidence>
<accession>A0AA39QYG3</accession>
<dbReference type="AlphaFoldDB" id="A0AA39QYG3"/>
<feature type="compositionally biased region" description="Polar residues" evidence="1">
    <location>
        <begin position="1"/>
        <end position="16"/>
    </location>
</feature>
<proteinExistence type="predicted"/>
<keyword evidence="3" id="KW-1185">Reference proteome</keyword>
<protein>
    <recommendedName>
        <fullName evidence="4">GST N-terminal domain-containing protein</fullName>
    </recommendedName>
</protein>
<organism evidence="2 3">
    <name type="scientific">Cladonia borealis</name>
    <dbReference type="NCBI Taxonomy" id="184061"/>
    <lineage>
        <taxon>Eukaryota</taxon>
        <taxon>Fungi</taxon>
        <taxon>Dikarya</taxon>
        <taxon>Ascomycota</taxon>
        <taxon>Pezizomycotina</taxon>
        <taxon>Lecanoromycetes</taxon>
        <taxon>OSLEUM clade</taxon>
        <taxon>Lecanoromycetidae</taxon>
        <taxon>Lecanorales</taxon>
        <taxon>Lecanorineae</taxon>
        <taxon>Cladoniaceae</taxon>
        <taxon>Cladonia</taxon>
    </lineage>
</organism>
<evidence type="ECO:0000313" key="3">
    <source>
        <dbReference type="Proteomes" id="UP001166286"/>
    </source>
</evidence>
<evidence type="ECO:0000313" key="2">
    <source>
        <dbReference type="EMBL" id="KAK0510766.1"/>
    </source>
</evidence>
<dbReference type="InterPro" id="IPR036249">
    <property type="entry name" value="Thioredoxin-like_sf"/>
</dbReference>
<evidence type="ECO:0000256" key="1">
    <source>
        <dbReference type="SAM" id="MobiDB-lite"/>
    </source>
</evidence>
<reference evidence="2" key="1">
    <citation type="submission" date="2023-03" db="EMBL/GenBank/DDBJ databases">
        <title>Complete genome of Cladonia borealis.</title>
        <authorList>
            <person name="Park H."/>
        </authorList>
    </citation>
    <scope>NUCLEOTIDE SEQUENCE</scope>
    <source>
        <strain evidence="2">ANT050790</strain>
    </source>
</reference>
<feature type="region of interest" description="Disordered" evidence="1">
    <location>
        <begin position="1"/>
        <end position="21"/>
    </location>
</feature>
<gene>
    <name evidence="2" type="ORF">JMJ35_007198</name>
</gene>
<dbReference type="SUPFAM" id="SSF52833">
    <property type="entry name" value="Thioredoxin-like"/>
    <property type="match status" value="1"/>
</dbReference>
<dbReference type="EMBL" id="JAFEKC020000015">
    <property type="protein sequence ID" value="KAK0510766.1"/>
    <property type="molecule type" value="Genomic_DNA"/>
</dbReference>
<dbReference type="Proteomes" id="UP001166286">
    <property type="component" value="Unassembled WGS sequence"/>
</dbReference>
<sequence length="107" mass="11852">MTSSPSSKRQKTTSTSPSPPYELLYWPDIPGRAEHIRLCFEATSTPYTDLCNASKANMPHLLSQISDKNTGDSQNPPPLAPPILRHGDLLISQTPNILLHYPELDVE</sequence>
<name>A0AA39QYG3_9LECA</name>
<comment type="caution">
    <text evidence="2">The sequence shown here is derived from an EMBL/GenBank/DDBJ whole genome shotgun (WGS) entry which is preliminary data.</text>
</comment>
<dbReference type="Gene3D" id="3.40.30.10">
    <property type="entry name" value="Glutaredoxin"/>
    <property type="match status" value="1"/>
</dbReference>